<dbReference type="AlphaFoldDB" id="A0A1Y2F7L2"/>
<evidence type="ECO:0008006" key="4">
    <source>
        <dbReference type="Google" id="ProtNLM"/>
    </source>
</evidence>
<keyword evidence="3" id="KW-1185">Reference proteome</keyword>
<accession>A0A1Y2F7L2</accession>
<name>A0A1Y2F7L2_PROLT</name>
<dbReference type="SUPFAM" id="SSF81383">
    <property type="entry name" value="F-box domain"/>
    <property type="match status" value="1"/>
</dbReference>
<sequence length="217" mass="24417">MDALPAEICQEILSYVPITELHAKTRHVSRFFYQQIDLFLSSHACLRYLHAHWGILWTPGVQIETAPAPTHLPACQAGQMVMGAAQYRAFPSPHWVSAFTGLPSPCKTIDEGYFSANSTPVPVSDLWGCSDDEEEEQPPPTPNKPGNIYMTSRDPLCVNVCFDKDALLPRSMLDKTAEPGLYTRNMHLHFSWSVKTCLSVRATLDVDGQRYWADSFW</sequence>
<evidence type="ECO:0000313" key="3">
    <source>
        <dbReference type="Proteomes" id="UP000193685"/>
    </source>
</evidence>
<dbReference type="GeneID" id="63787984"/>
<organism evidence="2 3">
    <name type="scientific">Protomyces lactucae-debilis</name>
    <dbReference type="NCBI Taxonomy" id="2754530"/>
    <lineage>
        <taxon>Eukaryota</taxon>
        <taxon>Fungi</taxon>
        <taxon>Dikarya</taxon>
        <taxon>Ascomycota</taxon>
        <taxon>Taphrinomycotina</taxon>
        <taxon>Taphrinomycetes</taxon>
        <taxon>Taphrinales</taxon>
        <taxon>Protomycetaceae</taxon>
        <taxon>Protomyces</taxon>
    </lineage>
</organism>
<protein>
    <recommendedName>
        <fullName evidence="4">F-box domain-containing protein</fullName>
    </recommendedName>
</protein>
<dbReference type="InterPro" id="IPR036047">
    <property type="entry name" value="F-box-like_dom_sf"/>
</dbReference>
<evidence type="ECO:0000256" key="1">
    <source>
        <dbReference type="SAM" id="MobiDB-lite"/>
    </source>
</evidence>
<comment type="caution">
    <text evidence="2">The sequence shown here is derived from an EMBL/GenBank/DDBJ whole genome shotgun (WGS) entry which is preliminary data.</text>
</comment>
<proteinExistence type="predicted"/>
<dbReference type="EMBL" id="MCFI01000014">
    <property type="protein sequence ID" value="ORY79892.1"/>
    <property type="molecule type" value="Genomic_DNA"/>
</dbReference>
<reference evidence="2 3" key="1">
    <citation type="submission" date="2016-07" db="EMBL/GenBank/DDBJ databases">
        <title>Pervasive Adenine N6-methylation of Active Genes in Fungi.</title>
        <authorList>
            <consortium name="DOE Joint Genome Institute"/>
            <person name="Mondo S.J."/>
            <person name="Dannebaum R.O."/>
            <person name="Kuo R.C."/>
            <person name="Labutti K."/>
            <person name="Haridas S."/>
            <person name="Kuo A."/>
            <person name="Salamov A."/>
            <person name="Ahrendt S.R."/>
            <person name="Lipzen A."/>
            <person name="Sullivan W."/>
            <person name="Andreopoulos W.B."/>
            <person name="Clum A."/>
            <person name="Lindquist E."/>
            <person name="Daum C."/>
            <person name="Ramamoorthy G.K."/>
            <person name="Gryganskyi A."/>
            <person name="Culley D."/>
            <person name="Magnuson J.K."/>
            <person name="James T.Y."/>
            <person name="O'Malley M.A."/>
            <person name="Stajich J.E."/>
            <person name="Spatafora J.W."/>
            <person name="Visel A."/>
            <person name="Grigoriev I.V."/>
        </authorList>
    </citation>
    <scope>NUCLEOTIDE SEQUENCE [LARGE SCALE GENOMIC DNA]</scope>
    <source>
        <strain evidence="2 3">12-1054</strain>
    </source>
</reference>
<feature type="region of interest" description="Disordered" evidence="1">
    <location>
        <begin position="127"/>
        <end position="148"/>
    </location>
</feature>
<dbReference type="Proteomes" id="UP000193685">
    <property type="component" value="Unassembled WGS sequence"/>
</dbReference>
<gene>
    <name evidence="2" type="ORF">BCR37DRAFT_393970</name>
</gene>
<dbReference type="RefSeq" id="XP_040724026.1">
    <property type="nucleotide sequence ID" value="XM_040871385.1"/>
</dbReference>
<evidence type="ECO:0000313" key="2">
    <source>
        <dbReference type="EMBL" id="ORY79892.1"/>
    </source>
</evidence>